<dbReference type="PANTHER" id="PTHR12570:SF65">
    <property type="entry name" value="MAGNESIUM TRANSPORTER NIPA9-RELATED"/>
    <property type="match status" value="1"/>
</dbReference>
<dbReference type="OrthoDB" id="165382at2759"/>
<dbReference type="InterPro" id="IPR037185">
    <property type="entry name" value="EmrE-like"/>
</dbReference>
<accession>A0A3N4KQ04</accession>
<dbReference type="InterPro" id="IPR008521">
    <property type="entry name" value="Mg_trans_NIPA"/>
</dbReference>
<feature type="region of interest" description="Disordered" evidence="5">
    <location>
        <begin position="64"/>
        <end position="111"/>
    </location>
</feature>
<evidence type="ECO:0000256" key="4">
    <source>
        <dbReference type="ARBA" id="ARBA00023136"/>
    </source>
</evidence>
<feature type="transmembrane region" description="Helical" evidence="6">
    <location>
        <begin position="259"/>
        <end position="276"/>
    </location>
</feature>
<sequence>MAASPSKSFALDSEETLRRWSSFIGIVIAICGNILISLALNIQKYAHIRLEREAEKRRRLWRRRRRRQHLADGGDGTSADGSSDPDSSSAYSSESSSLPGTPPPPQQQPDEATGLLLSQRQQHREKEGPPPPDQLYLSSPYWWVGFVLMTVGECGNFLAYGFAPASIVSPLGVVALVSNCVIAPVVLKEPLRRRDVVGVVVSILGAVVVVWSAEKEETKLGPDQILEAISQTAFEVYFGITCAMIVALMYLSSKYGRKTILIDLGLVALFGGYTVLSTKGISSLLSSSFYHIFTYPIAYLFTTILLLTAVLQIKYVNRALQRFDSTQVIPTQFVLFTISVILGSAILYRDFETVTPERMIKFTTGCALTFWGVWLISSRR</sequence>
<organism evidence="7 8">
    <name type="scientific">Morchella conica CCBAS932</name>
    <dbReference type="NCBI Taxonomy" id="1392247"/>
    <lineage>
        <taxon>Eukaryota</taxon>
        <taxon>Fungi</taxon>
        <taxon>Dikarya</taxon>
        <taxon>Ascomycota</taxon>
        <taxon>Pezizomycotina</taxon>
        <taxon>Pezizomycetes</taxon>
        <taxon>Pezizales</taxon>
        <taxon>Morchellaceae</taxon>
        <taxon>Morchella</taxon>
    </lineage>
</organism>
<proteinExistence type="predicted"/>
<dbReference type="GO" id="GO:0016020">
    <property type="term" value="C:membrane"/>
    <property type="evidence" value="ECO:0007669"/>
    <property type="project" value="UniProtKB-SubCell"/>
</dbReference>
<evidence type="ECO:0000256" key="1">
    <source>
        <dbReference type="ARBA" id="ARBA00004141"/>
    </source>
</evidence>
<feature type="transmembrane region" description="Helical" evidence="6">
    <location>
        <begin position="359"/>
        <end position="377"/>
    </location>
</feature>
<reference evidence="7 8" key="1">
    <citation type="journal article" date="2018" name="Nat. Ecol. Evol.">
        <title>Pezizomycetes genomes reveal the molecular basis of ectomycorrhizal truffle lifestyle.</title>
        <authorList>
            <person name="Murat C."/>
            <person name="Payen T."/>
            <person name="Noel B."/>
            <person name="Kuo A."/>
            <person name="Morin E."/>
            <person name="Chen J."/>
            <person name="Kohler A."/>
            <person name="Krizsan K."/>
            <person name="Balestrini R."/>
            <person name="Da Silva C."/>
            <person name="Montanini B."/>
            <person name="Hainaut M."/>
            <person name="Levati E."/>
            <person name="Barry K.W."/>
            <person name="Belfiori B."/>
            <person name="Cichocki N."/>
            <person name="Clum A."/>
            <person name="Dockter R.B."/>
            <person name="Fauchery L."/>
            <person name="Guy J."/>
            <person name="Iotti M."/>
            <person name="Le Tacon F."/>
            <person name="Lindquist E.A."/>
            <person name="Lipzen A."/>
            <person name="Malagnac F."/>
            <person name="Mello A."/>
            <person name="Molinier V."/>
            <person name="Miyauchi S."/>
            <person name="Poulain J."/>
            <person name="Riccioni C."/>
            <person name="Rubini A."/>
            <person name="Sitrit Y."/>
            <person name="Splivallo R."/>
            <person name="Traeger S."/>
            <person name="Wang M."/>
            <person name="Zifcakova L."/>
            <person name="Wipf D."/>
            <person name="Zambonelli A."/>
            <person name="Paolocci F."/>
            <person name="Nowrousian M."/>
            <person name="Ottonello S."/>
            <person name="Baldrian P."/>
            <person name="Spatafora J.W."/>
            <person name="Henrissat B."/>
            <person name="Nagy L.G."/>
            <person name="Aury J.M."/>
            <person name="Wincker P."/>
            <person name="Grigoriev I.V."/>
            <person name="Bonfante P."/>
            <person name="Martin F.M."/>
        </authorList>
    </citation>
    <scope>NUCLEOTIDE SEQUENCE [LARGE SCALE GENOMIC DNA]</scope>
    <source>
        <strain evidence="7 8">CCBAS932</strain>
    </source>
</reference>
<keyword evidence="3 6" id="KW-1133">Transmembrane helix</keyword>
<feature type="compositionally biased region" description="Low complexity" evidence="5">
    <location>
        <begin position="77"/>
        <end position="99"/>
    </location>
</feature>
<evidence type="ECO:0000256" key="6">
    <source>
        <dbReference type="SAM" id="Phobius"/>
    </source>
</evidence>
<evidence type="ECO:0000313" key="7">
    <source>
        <dbReference type="EMBL" id="RPB11519.1"/>
    </source>
</evidence>
<dbReference type="EMBL" id="ML119135">
    <property type="protein sequence ID" value="RPB11519.1"/>
    <property type="molecule type" value="Genomic_DNA"/>
</dbReference>
<comment type="subcellular location">
    <subcellularLocation>
        <location evidence="1">Membrane</location>
        <topology evidence="1">Multi-pass membrane protein</topology>
    </subcellularLocation>
</comment>
<protein>
    <submittedName>
        <fullName evidence="7">DUF803-domain-containing protein</fullName>
    </submittedName>
</protein>
<feature type="transmembrane region" description="Helical" evidence="6">
    <location>
        <begin position="296"/>
        <end position="316"/>
    </location>
</feature>
<evidence type="ECO:0000256" key="3">
    <source>
        <dbReference type="ARBA" id="ARBA00022989"/>
    </source>
</evidence>
<keyword evidence="8" id="KW-1185">Reference proteome</keyword>
<feature type="transmembrane region" description="Helical" evidence="6">
    <location>
        <begin position="20"/>
        <end position="42"/>
    </location>
</feature>
<dbReference type="SUPFAM" id="SSF103473">
    <property type="entry name" value="MFS general substrate transporter"/>
    <property type="match status" value="1"/>
</dbReference>
<feature type="transmembrane region" description="Helical" evidence="6">
    <location>
        <begin position="141"/>
        <end position="161"/>
    </location>
</feature>
<gene>
    <name evidence="7" type="ORF">P167DRAFT_489217</name>
</gene>
<dbReference type="SUPFAM" id="SSF103481">
    <property type="entry name" value="Multidrug resistance efflux transporter EmrE"/>
    <property type="match status" value="1"/>
</dbReference>
<evidence type="ECO:0000256" key="5">
    <source>
        <dbReference type="SAM" id="MobiDB-lite"/>
    </source>
</evidence>
<dbReference type="InterPro" id="IPR036259">
    <property type="entry name" value="MFS_trans_sf"/>
</dbReference>
<name>A0A3N4KQ04_9PEZI</name>
<dbReference type="InParanoid" id="A0A3N4KQ04"/>
<dbReference type="Proteomes" id="UP000277580">
    <property type="component" value="Unassembled WGS sequence"/>
</dbReference>
<dbReference type="GO" id="GO:0015095">
    <property type="term" value="F:magnesium ion transmembrane transporter activity"/>
    <property type="evidence" value="ECO:0007669"/>
    <property type="project" value="InterPro"/>
</dbReference>
<feature type="transmembrane region" description="Helical" evidence="6">
    <location>
        <begin position="196"/>
        <end position="213"/>
    </location>
</feature>
<feature type="transmembrane region" description="Helical" evidence="6">
    <location>
        <begin position="328"/>
        <end position="347"/>
    </location>
</feature>
<keyword evidence="2 6" id="KW-0812">Transmembrane</keyword>
<feature type="non-terminal residue" evidence="7">
    <location>
        <position position="380"/>
    </location>
</feature>
<evidence type="ECO:0000256" key="2">
    <source>
        <dbReference type="ARBA" id="ARBA00022692"/>
    </source>
</evidence>
<keyword evidence="4 6" id="KW-0472">Membrane</keyword>
<feature type="transmembrane region" description="Helical" evidence="6">
    <location>
        <begin position="167"/>
        <end position="187"/>
    </location>
</feature>
<dbReference type="AlphaFoldDB" id="A0A3N4KQ04"/>
<dbReference type="PANTHER" id="PTHR12570">
    <property type="match status" value="1"/>
</dbReference>
<evidence type="ECO:0000313" key="8">
    <source>
        <dbReference type="Proteomes" id="UP000277580"/>
    </source>
</evidence>
<feature type="transmembrane region" description="Helical" evidence="6">
    <location>
        <begin position="233"/>
        <end position="252"/>
    </location>
</feature>
<dbReference type="Pfam" id="PF05653">
    <property type="entry name" value="Mg_trans_NIPA"/>
    <property type="match status" value="1"/>
</dbReference>